<protein>
    <submittedName>
        <fullName evidence="1">Uncharacterized protein</fullName>
    </submittedName>
</protein>
<dbReference type="STRING" id="1817841.A3B10_04370"/>
<comment type="caution">
    <text evidence="1">The sequence shown here is derived from an EMBL/GenBank/DDBJ whole genome shotgun (WGS) entry which is preliminary data.</text>
</comment>
<proteinExistence type="predicted"/>
<evidence type="ECO:0000313" key="1">
    <source>
        <dbReference type="EMBL" id="OGE94717.1"/>
    </source>
</evidence>
<sequence length="90" mass="10019">MAINTDYENLINDILAKQTVILGPDIVLLKARSVRGLKLDDRGQVVEIKGDPQEVLQNLVNEYIALSGQIVKNVLSPVFAKYPQIKMTIN</sequence>
<evidence type="ECO:0000313" key="2">
    <source>
        <dbReference type="Proteomes" id="UP000177281"/>
    </source>
</evidence>
<name>A0A1F5PXZ8_9BACT</name>
<organism evidence="1 2">
    <name type="scientific">Candidatus Doudnabacteria bacterium RIFCSPLOWO2_01_FULL_44_21</name>
    <dbReference type="NCBI Taxonomy" id="1817841"/>
    <lineage>
        <taxon>Bacteria</taxon>
        <taxon>Candidatus Doudnaibacteriota</taxon>
    </lineage>
</organism>
<gene>
    <name evidence="1" type="ORF">A3B10_04370</name>
</gene>
<reference evidence="1 2" key="1">
    <citation type="journal article" date="2016" name="Nat. Commun.">
        <title>Thousands of microbial genomes shed light on interconnected biogeochemical processes in an aquifer system.</title>
        <authorList>
            <person name="Anantharaman K."/>
            <person name="Brown C.T."/>
            <person name="Hug L.A."/>
            <person name="Sharon I."/>
            <person name="Castelle C.J."/>
            <person name="Probst A.J."/>
            <person name="Thomas B.C."/>
            <person name="Singh A."/>
            <person name="Wilkins M.J."/>
            <person name="Karaoz U."/>
            <person name="Brodie E.L."/>
            <person name="Williams K.H."/>
            <person name="Hubbard S.S."/>
            <person name="Banfield J.F."/>
        </authorList>
    </citation>
    <scope>NUCLEOTIDE SEQUENCE [LARGE SCALE GENOMIC DNA]</scope>
</reference>
<dbReference type="EMBL" id="MFFB01000010">
    <property type="protein sequence ID" value="OGE94717.1"/>
    <property type="molecule type" value="Genomic_DNA"/>
</dbReference>
<dbReference type="Proteomes" id="UP000177281">
    <property type="component" value="Unassembled WGS sequence"/>
</dbReference>
<accession>A0A1F5PXZ8</accession>
<dbReference type="AlphaFoldDB" id="A0A1F5PXZ8"/>